<reference evidence="2" key="1">
    <citation type="submission" date="2019-08" db="EMBL/GenBank/DDBJ databases">
        <authorList>
            <person name="Kucharzyk K."/>
            <person name="Murdoch R.W."/>
            <person name="Higgins S."/>
            <person name="Loffler F."/>
        </authorList>
    </citation>
    <scope>NUCLEOTIDE SEQUENCE</scope>
</reference>
<protein>
    <recommendedName>
        <fullName evidence="3">Carbohydrate-binding domain-containing protein</fullName>
    </recommendedName>
</protein>
<dbReference type="EMBL" id="VSSQ01002268">
    <property type="protein sequence ID" value="MPM14377.1"/>
    <property type="molecule type" value="Genomic_DNA"/>
</dbReference>
<evidence type="ECO:0000313" key="2">
    <source>
        <dbReference type="EMBL" id="MPM14377.1"/>
    </source>
</evidence>
<proteinExistence type="predicted"/>
<sequence length="285" mass="30793">MKRIIAFVLVAVMAASLMIMADAAYPTEITVPKTAAAITIDGVKDEAYGAGFDFSATDMLSKTPDDVDYAYPAGDARTSEYTAQFAKLSSKGYFAWDEKYLYAFISVKDPNQVKMTGASNHDSASRIEFILYPAGATSFEKFYVALNSEGKSFQLSNPTATLSEEKMKSALTVDGDTINYEFCIEWAAWGIDAKVGAETLMGFAQAGMYPGYITYAFGGCFKRSAEHGVKTVLADVPVKEVPKEDPKEEPKEETPVETGDEAGFVVLALALSLGGALVVRKAKQK</sequence>
<evidence type="ECO:0008006" key="3">
    <source>
        <dbReference type="Google" id="ProtNLM"/>
    </source>
</evidence>
<name>A0A644XEN3_9ZZZZ</name>
<feature type="compositionally biased region" description="Basic and acidic residues" evidence="1">
    <location>
        <begin position="240"/>
        <end position="254"/>
    </location>
</feature>
<gene>
    <name evidence="2" type="ORF">SDC9_60739</name>
</gene>
<dbReference type="AlphaFoldDB" id="A0A644XEN3"/>
<dbReference type="SUPFAM" id="SSF49344">
    <property type="entry name" value="CBD9-like"/>
    <property type="match status" value="1"/>
</dbReference>
<accession>A0A644XEN3</accession>
<feature type="region of interest" description="Disordered" evidence="1">
    <location>
        <begin position="240"/>
        <end position="259"/>
    </location>
</feature>
<dbReference type="Gene3D" id="2.60.40.1190">
    <property type="match status" value="1"/>
</dbReference>
<organism evidence="2">
    <name type="scientific">bioreactor metagenome</name>
    <dbReference type="NCBI Taxonomy" id="1076179"/>
    <lineage>
        <taxon>unclassified sequences</taxon>
        <taxon>metagenomes</taxon>
        <taxon>ecological metagenomes</taxon>
    </lineage>
</organism>
<evidence type="ECO:0000256" key="1">
    <source>
        <dbReference type="SAM" id="MobiDB-lite"/>
    </source>
</evidence>
<comment type="caution">
    <text evidence="2">The sequence shown here is derived from an EMBL/GenBank/DDBJ whole genome shotgun (WGS) entry which is preliminary data.</text>
</comment>